<dbReference type="EMBL" id="ML179049">
    <property type="protein sequence ID" value="THV05354.1"/>
    <property type="molecule type" value="Genomic_DNA"/>
</dbReference>
<organism evidence="2 3">
    <name type="scientific">Dendrothele bispora (strain CBS 962.96)</name>
    <dbReference type="NCBI Taxonomy" id="1314807"/>
    <lineage>
        <taxon>Eukaryota</taxon>
        <taxon>Fungi</taxon>
        <taxon>Dikarya</taxon>
        <taxon>Basidiomycota</taxon>
        <taxon>Agaricomycotina</taxon>
        <taxon>Agaricomycetes</taxon>
        <taxon>Agaricomycetidae</taxon>
        <taxon>Agaricales</taxon>
        <taxon>Agaricales incertae sedis</taxon>
        <taxon>Dendrothele</taxon>
    </lineage>
</organism>
<feature type="compositionally biased region" description="Low complexity" evidence="1">
    <location>
        <begin position="152"/>
        <end position="161"/>
    </location>
</feature>
<feature type="region of interest" description="Disordered" evidence="1">
    <location>
        <begin position="150"/>
        <end position="180"/>
    </location>
</feature>
<dbReference type="AlphaFoldDB" id="A0A4S8MSM1"/>
<name>A0A4S8MSM1_DENBC</name>
<keyword evidence="3" id="KW-1185">Reference proteome</keyword>
<proteinExistence type="predicted"/>
<dbReference type="Proteomes" id="UP000297245">
    <property type="component" value="Unassembled WGS sequence"/>
</dbReference>
<gene>
    <name evidence="2" type="ORF">K435DRAFT_103393</name>
</gene>
<sequence>MASTISLEAVVYGSLPLYATYTEVKCDRTAKRESILEQIANARRMPEDSLRNAQIFLVNPPIPLEERVNSKMVVQEQVLSSWSEHLSSVTALEFPRFFSPWPGILERQYTLCFLRPLSECIPSDWDMGVFQTPGHINAFVVGPVPGTKRIGDSGASSSSPSKRPRTDSEVPEEEASITASISESTVIPDGRLESHLYLLCSNHWYR</sequence>
<evidence type="ECO:0000256" key="1">
    <source>
        <dbReference type="SAM" id="MobiDB-lite"/>
    </source>
</evidence>
<protein>
    <submittedName>
        <fullName evidence="2">Uncharacterized protein</fullName>
    </submittedName>
</protein>
<evidence type="ECO:0000313" key="3">
    <source>
        <dbReference type="Proteomes" id="UP000297245"/>
    </source>
</evidence>
<reference evidence="2 3" key="1">
    <citation type="journal article" date="2019" name="Nat. Ecol. Evol.">
        <title>Megaphylogeny resolves global patterns of mushroom evolution.</title>
        <authorList>
            <person name="Varga T."/>
            <person name="Krizsan K."/>
            <person name="Foldi C."/>
            <person name="Dima B."/>
            <person name="Sanchez-Garcia M."/>
            <person name="Sanchez-Ramirez S."/>
            <person name="Szollosi G.J."/>
            <person name="Szarkandi J.G."/>
            <person name="Papp V."/>
            <person name="Albert L."/>
            <person name="Andreopoulos W."/>
            <person name="Angelini C."/>
            <person name="Antonin V."/>
            <person name="Barry K.W."/>
            <person name="Bougher N.L."/>
            <person name="Buchanan P."/>
            <person name="Buyck B."/>
            <person name="Bense V."/>
            <person name="Catcheside P."/>
            <person name="Chovatia M."/>
            <person name="Cooper J."/>
            <person name="Damon W."/>
            <person name="Desjardin D."/>
            <person name="Finy P."/>
            <person name="Geml J."/>
            <person name="Haridas S."/>
            <person name="Hughes K."/>
            <person name="Justo A."/>
            <person name="Karasinski D."/>
            <person name="Kautmanova I."/>
            <person name="Kiss B."/>
            <person name="Kocsube S."/>
            <person name="Kotiranta H."/>
            <person name="LaButti K.M."/>
            <person name="Lechner B.E."/>
            <person name="Liimatainen K."/>
            <person name="Lipzen A."/>
            <person name="Lukacs Z."/>
            <person name="Mihaltcheva S."/>
            <person name="Morgado L.N."/>
            <person name="Niskanen T."/>
            <person name="Noordeloos M.E."/>
            <person name="Ohm R.A."/>
            <person name="Ortiz-Santana B."/>
            <person name="Ovrebo C."/>
            <person name="Racz N."/>
            <person name="Riley R."/>
            <person name="Savchenko A."/>
            <person name="Shiryaev A."/>
            <person name="Soop K."/>
            <person name="Spirin V."/>
            <person name="Szebenyi C."/>
            <person name="Tomsovsky M."/>
            <person name="Tulloss R.E."/>
            <person name="Uehling J."/>
            <person name="Grigoriev I.V."/>
            <person name="Vagvolgyi C."/>
            <person name="Papp T."/>
            <person name="Martin F.M."/>
            <person name="Miettinen O."/>
            <person name="Hibbett D.S."/>
            <person name="Nagy L.G."/>
        </authorList>
    </citation>
    <scope>NUCLEOTIDE SEQUENCE [LARGE SCALE GENOMIC DNA]</scope>
    <source>
        <strain evidence="2 3">CBS 962.96</strain>
    </source>
</reference>
<evidence type="ECO:0000313" key="2">
    <source>
        <dbReference type="EMBL" id="THV05354.1"/>
    </source>
</evidence>
<accession>A0A4S8MSM1</accession>